<evidence type="ECO:0000313" key="2">
    <source>
        <dbReference type="Proteomes" id="UP001151760"/>
    </source>
</evidence>
<dbReference type="EMBL" id="BQNB010017360">
    <property type="protein sequence ID" value="GJT62250.1"/>
    <property type="molecule type" value="Genomic_DNA"/>
</dbReference>
<comment type="caution">
    <text evidence="1">The sequence shown here is derived from an EMBL/GenBank/DDBJ whole genome shotgun (WGS) entry which is preliminary data.</text>
</comment>
<keyword evidence="2" id="KW-1185">Reference proteome</keyword>
<organism evidence="1 2">
    <name type="scientific">Tanacetum coccineum</name>
    <dbReference type="NCBI Taxonomy" id="301880"/>
    <lineage>
        <taxon>Eukaryota</taxon>
        <taxon>Viridiplantae</taxon>
        <taxon>Streptophyta</taxon>
        <taxon>Embryophyta</taxon>
        <taxon>Tracheophyta</taxon>
        <taxon>Spermatophyta</taxon>
        <taxon>Magnoliopsida</taxon>
        <taxon>eudicotyledons</taxon>
        <taxon>Gunneridae</taxon>
        <taxon>Pentapetalae</taxon>
        <taxon>asterids</taxon>
        <taxon>campanulids</taxon>
        <taxon>Asterales</taxon>
        <taxon>Asteraceae</taxon>
        <taxon>Asteroideae</taxon>
        <taxon>Anthemideae</taxon>
        <taxon>Anthemidinae</taxon>
        <taxon>Tanacetum</taxon>
    </lineage>
</organism>
<reference evidence="1" key="1">
    <citation type="journal article" date="2022" name="Int. J. Mol. Sci.">
        <title>Draft Genome of Tanacetum Coccineum: Genomic Comparison of Closely Related Tanacetum-Family Plants.</title>
        <authorList>
            <person name="Yamashiro T."/>
            <person name="Shiraishi A."/>
            <person name="Nakayama K."/>
            <person name="Satake H."/>
        </authorList>
    </citation>
    <scope>NUCLEOTIDE SEQUENCE</scope>
</reference>
<proteinExistence type="predicted"/>
<accession>A0ABQ5FH12</accession>
<reference evidence="1" key="2">
    <citation type="submission" date="2022-01" db="EMBL/GenBank/DDBJ databases">
        <authorList>
            <person name="Yamashiro T."/>
            <person name="Shiraishi A."/>
            <person name="Satake H."/>
            <person name="Nakayama K."/>
        </authorList>
    </citation>
    <scope>NUCLEOTIDE SEQUENCE</scope>
</reference>
<name>A0ABQ5FH12_9ASTR</name>
<evidence type="ECO:0000313" key="1">
    <source>
        <dbReference type="EMBL" id="GJT62250.1"/>
    </source>
</evidence>
<gene>
    <name evidence="1" type="ORF">Tco_1005783</name>
</gene>
<dbReference type="Proteomes" id="UP001151760">
    <property type="component" value="Unassembled WGS sequence"/>
</dbReference>
<sequence>MKSGDAWVKNDILTPGVERKKRIHRIGTGNQTFDVIISIEIWIGGKNWRGNRKIRIPIAMWPCRVEEKMTLKEVNGQTVEEIKIKIIAKDGTITRVPGKFQGYETSEEE</sequence>
<protein>
    <submittedName>
        <fullName evidence="1">Uncharacterized protein</fullName>
    </submittedName>
</protein>